<comment type="caution">
    <text evidence="7">The sequence shown here is derived from an EMBL/GenBank/DDBJ whole genome shotgun (WGS) entry which is preliminary data.</text>
</comment>
<dbReference type="InterPro" id="IPR036271">
    <property type="entry name" value="Tet_transcr_reg_TetR-rel_C_sf"/>
</dbReference>
<evidence type="ECO:0000256" key="5">
    <source>
        <dbReference type="PROSITE-ProRule" id="PRU00335"/>
    </source>
</evidence>
<dbReference type="InterPro" id="IPR023772">
    <property type="entry name" value="DNA-bd_HTH_TetR-type_CS"/>
</dbReference>
<dbReference type="RefSeq" id="WP_289959727.1">
    <property type="nucleotide sequence ID" value="NZ_JAUEMJ010000011.1"/>
</dbReference>
<evidence type="ECO:0000256" key="2">
    <source>
        <dbReference type="ARBA" id="ARBA00023015"/>
    </source>
</evidence>
<keyword evidence="1" id="KW-0678">Repressor</keyword>
<gene>
    <name evidence="7" type="ORF">QWI33_25825</name>
</gene>
<protein>
    <submittedName>
        <fullName evidence="7">TetR/AcrR family transcriptional regulator</fullName>
    </submittedName>
</protein>
<evidence type="ECO:0000256" key="1">
    <source>
        <dbReference type="ARBA" id="ARBA00022491"/>
    </source>
</evidence>
<dbReference type="PROSITE" id="PS50977">
    <property type="entry name" value="HTH_TETR_2"/>
    <property type="match status" value="1"/>
</dbReference>
<dbReference type="PANTHER" id="PTHR30055">
    <property type="entry name" value="HTH-TYPE TRANSCRIPTIONAL REGULATOR RUTR"/>
    <property type="match status" value="1"/>
</dbReference>
<dbReference type="PANTHER" id="PTHR30055:SF151">
    <property type="entry name" value="TRANSCRIPTIONAL REGULATORY PROTEIN"/>
    <property type="match status" value="1"/>
</dbReference>
<dbReference type="SUPFAM" id="SSF46689">
    <property type="entry name" value="Homeodomain-like"/>
    <property type="match status" value="1"/>
</dbReference>
<dbReference type="Proteomes" id="UP001171902">
    <property type="component" value="Unassembled WGS sequence"/>
</dbReference>
<dbReference type="InterPro" id="IPR001647">
    <property type="entry name" value="HTH_TetR"/>
</dbReference>
<name>A0ABT7YY62_9ACTN</name>
<dbReference type="Gene3D" id="1.10.10.60">
    <property type="entry name" value="Homeodomain-like"/>
    <property type="match status" value="1"/>
</dbReference>
<organism evidence="7 8">
    <name type="scientific">Glycomyces tritici</name>
    <dbReference type="NCBI Taxonomy" id="2665176"/>
    <lineage>
        <taxon>Bacteria</taxon>
        <taxon>Bacillati</taxon>
        <taxon>Actinomycetota</taxon>
        <taxon>Actinomycetes</taxon>
        <taxon>Glycomycetales</taxon>
        <taxon>Glycomycetaceae</taxon>
        <taxon>Glycomyces</taxon>
    </lineage>
</organism>
<feature type="DNA-binding region" description="H-T-H motif" evidence="5">
    <location>
        <begin position="43"/>
        <end position="62"/>
    </location>
</feature>
<dbReference type="Pfam" id="PF00440">
    <property type="entry name" value="TetR_N"/>
    <property type="match status" value="1"/>
</dbReference>
<evidence type="ECO:0000256" key="3">
    <source>
        <dbReference type="ARBA" id="ARBA00023125"/>
    </source>
</evidence>
<keyword evidence="3 5" id="KW-0238">DNA-binding</keyword>
<dbReference type="Pfam" id="PF02909">
    <property type="entry name" value="TetR_C_1"/>
    <property type="match status" value="1"/>
</dbReference>
<dbReference type="InterPro" id="IPR004111">
    <property type="entry name" value="Repressor_TetR_C"/>
</dbReference>
<sequence>MTEPSIPSVWARELAAKPAGLSRDRIVAAALELLDAEGLAALSMRSLGKRLDAGATSMYRHVANKDELIELVVDEVYGEVAVPEPAGRDGWRGGVAAAARSLRAMALRHQWVTGVLGQVGLAYLGPNLSRVSQRMLDVLGAGGFDPLEADQAMSAVTSFVVGTVTSEAAWLSLVHRSGKSEAELVAGLQEVQDHLNETAAAEAYDDPAVYREDAFAFGLDLILDGLQARLDRKP</sequence>
<evidence type="ECO:0000313" key="7">
    <source>
        <dbReference type="EMBL" id="MDN3243168.1"/>
    </source>
</evidence>
<evidence type="ECO:0000256" key="4">
    <source>
        <dbReference type="ARBA" id="ARBA00023163"/>
    </source>
</evidence>
<dbReference type="Gene3D" id="1.10.357.10">
    <property type="entry name" value="Tetracycline Repressor, domain 2"/>
    <property type="match status" value="1"/>
</dbReference>
<reference evidence="7" key="1">
    <citation type="submission" date="2023-06" db="EMBL/GenBank/DDBJ databases">
        <title>Gycomyces niveus sp.nov., a novel actinomycete isolated from soil in Shouguang.</title>
        <authorList>
            <person name="Yang X."/>
            <person name="Zhao J."/>
        </authorList>
    </citation>
    <scope>NUCLEOTIDE SEQUENCE</scope>
    <source>
        <strain evidence="7">NEAU C2</strain>
    </source>
</reference>
<dbReference type="EMBL" id="JAUEMJ010000011">
    <property type="protein sequence ID" value="MDN3243168.1"/>
    <property type="molecule type" value="Genomic_DNA"/>
</dbReference>
<keyword evidence="2" id="KW-0805">Transcription regulation</keyword>
<dbReference type="SUPFAM" id="SSF48498">
    <property type="entry name" value="Tetracyclin repressor-like, C-terminal domain"/>
    <property type="match status" value="1"/>
</dbReference>
<dbReference type="InterPro" id="IPR050109">
    <property type="entry name" value="HTH-type_TetR-like_transc_reg"/>
</dbReference>
<evidence type="ECO:0000313" key="8">
    <source>
        <dbReference type="Proteomes" id="UP001171902"/>
    </source>
</evidence>
<accession>A0ABT7YY62</accession>
<keyword evidence="4" id="KW-0804">Transcription</keyword>
<keyword evidence="8" id="KW-1185">Reference proteome</keyword>
<dbReference type="PROSITE" id="PS01081">
    <property type="entry name" value="HTH_TETR_1"/>
    <property type="match status" value="1"/>
</dbReference>
<dbReference type="InterPro" id="IPR003012">
    <property type="entry name" value="Tet_transcr_reg_TetR"/>
</dbReference>
<evidence type="ECO:0000259" key="6">
    <source>
        <dbReference type="PROSITE" id="PS50977"/>
    </source>
</evidence>
<feature type="domain" description="HTH tetR-type" evidence="6">
    <location>
        <begin position="20"/>
        <end position="80"/>
    </location>
</feature>
<dbReference type="PRINTS" id="PR00400">
    <property type="entry name" value="TETREPRESSOR"/>
</dbReference>
<proteinExistence type="predicted"/>
<dbReference type="InterPro" id="IPR009057">
    <property type="entry name" value="Homeodomain-like_sf"/>
</dbReference>